<evidence type="ECO:0000256" key="1">
    <source>
        <dbReference type="ARBA" id="ARBA00023015"/>
    </source>
</evidence>
<dbReference type="Proteomes" id="UP000198741">
    <property type="component" value="Chromosome I"/>
</dbReference>
<dbReference type="InterPro" id="IPR000524">
    <property type="entry name" value="Tscrpt_reg_HTH_GntR"/>
</dbReference>
<keyword evidence="2 5" id="KW-0238">DNA-binding</keyword>
<dbReference type="Gene3D" id="1.20.120.530">
    <property type="entry name" value="GntR ligand-binding domain-like"/>
    <property type="match status" value="1"/>
</dbReference>
<dbReference type="EMBL" id="LT629710">
    <property type="protein sequence ID" value="SDP37406.1"/>
    <property type="molecule type" value="Genomic_DNA"/>
</dbReference>
<evidence type="ECO:0000256" key="3">
    <source>
        <dbReference type="ARBA" id="ARBA00023163"/>
    </source>
</evidence>
<gene>
    <name evidence="5" type="ORF">SAMN04515671_3932</name>
</gene>
<keyword evidence="3" id="KW-0804">Transcription</keyword>
<organism evidence="5 6">
    <name type="scientific">Nakamurella panacisegetis</name>
    <dbReference type="NCBI Taxonomy" id="1090615"/>
    <lineage>
        <taxon>Bacteria</taxon>
        <taxon>Bacillati</taxon>
        <taxon>Actinomycetota</taxon>
        <taxon>Actinomycetes</taxon>
        <taxon>Nakamurellales</taxon>
        <taxon>Nakamurellaceae</taxon>
        <taxon>Nakamurella</taxon>
    </lineage>
</organism>
<dbReference type="GO" id="GO:0003677">
    <property type="term" value="F:DNA binding"/>
    <property type="evidence" value="ECO:0007669"/>
    <property type="project" value="UniProtKB-KW"/>
</dbReference>
<dbReference type="SMART" id="SM00895">
    <property type="entry name" value="FCD"/>
    <property type="match status" value="1"/>
</dbReference>
<dbReference type="Pfam" id="PF07729">
    <property type="entry name" value="FCD"/>
    <property type="match status" value="1"/>
</dbReference>
<keyword evidence="6" id="KW-1185">Reference proteome</keyword>
<dbReference type="SUPFAM" id="SSF46785">
    <property type="entry name" value="Winged helix' DNA-binding domain"/>
    <property type="match status" value="1"/>
</dbReference>
<proteinExistence type="predicted"/>
<reference evidence="5 6" key="1">
    <citation type="submission" date="2016-10" db="EMBL/GenBank/DDBJ databases">
        <authorList>
            <person name="de Groot N.N."/>
        </authorList>
    </citation>
    <scope>NUCLEOTIDE SEQUENCE [LARGE SCALE GENOMIC DNA]</scope>
    <source>
        <strain evidence="6">P4-7,KCTC 19426,CECT 7604</strain>
    </source>
</reference>
<evidence type="ECO:0000313" key="5">
    <source>
        <dbReference type="EMBL" id="SDP37406.1"/>
    </source>
</evidence>
<dbReference type="SUPFAM" id="SSF48008">
    <property type="entry name" value="GntR ligand-binding domain-like"/>
    <property type="match status" value="1"/>
</dbReference>
<evidence type="ECO:0000256" key="2">
    <source>
        <dbReference type="ARBA" id="ARBA00023125"/>
    </source>
</evidence>
<evidence type="ECO:0000259" key="4">
    <source>
        <dbReference type="PROSITE" id="PS50949"/>
    </source>
</evidence>
<dbReference type="InterPro" id="IPR011711">
    <property type="entry name" value="GntR_C"/>
</dbReference>
<name>A0A1H0S856_9ACTN</name>
<dbReference type="PROSITE" id="PS50949">
    <property type="entry name" value="HTH_GNTR"/>
    <property type="match status" value="1"/>
</dbReference>
<dbReference type="OrthoDB" id="3864082at2"/>
<sequence length="229" mass="24815">MHDLGGRIEQSSLKDKVLAILRKNLITGDLVEGELYSAAAIASELGVSTSPVREALLTLVDQGVMEAVRNRGYRVLPLGESDRQEIYQMRSLLEIPSMVSLAGHPAVLAREAEFRAKADDIVEAVAAGDMVAYLEADLAFHLDLLRILGNERLTATVKSLRDQTRQLKLAAQLGSAELTRTARSHLLLLDAMVAGDAEGLQHLMVDHLEHIRTDWGSATTDAPSTQAAS</sequence>
<protein>
    <submittedName>
        <fullName evidence="5">DNA-binding transcriptional regulator, GntR family</fullName>
    </submittedName>
</protein>
<keyword evidence="1" id="KW-0805">Transcription regulation</keyword>
<feature type="domain" description="HTH gntR-type" evidence="4">
    <location>
        <begin position="11"/>
        <end position="78"/>
    </location>
</feature>
<dbReference type="Pfam" id="PF00392">
    <property type="entry name" value="GntR"/>
    <property type="match status" value="1"/>
</dbReference>
<dbReference type="GO" id="GO:0003700">
    <property type="term" value="F:DNA-binding transcription factor activity"/>
    <property type="evidence" value="ECO:0007669"/>
    <property type="project" value="InterPro"/>
</dbReference>
<dbReference type="InterPro" id="IPR036390">
    <property type="entry name" value="WH_DNA-bd_sf"/>
</dbReference>
<dbReference type="AlphaFoldDB" id="A0A1H0S856"/>
<dbReference type="PANTHER" id="PTHR43537:SF45">
    <property type="entry name" value="GNTR FAMILY REGULATORY PROTEIN"/>
    <property type="match status" value="1"/>
</dbReference>
<dbReference type="InterPro" id="IPR036388">
    <property type="entry name" value="WH-like_DNA-bd_sf"/>
</dbReference>
<accession>A0A1H0S856</accession>
<dbReference type="InterPro" id="IPR008920">
    <property type="entry name" value="TF_FadR/GntR_C"/>
</dbReference>
<dbReference type="STRING" id="1090615.SAMN04515671_3932"/>
<dbReference type="SMART" id="SM00345">
    <property type="entry name" value="HTH_GNTR"/>
    <property type="match status" value="1"/>
</dbReference>
<dbReference type="PANTHER" id="PTHR43537">
    <property type="entry name" value="TRANSCRIPTIONAL REGULATOR, GNTR FAMILY"/>
    <property type="match status" value="1"/>
</dbReference>
<dbReference type="RefSeq" id="WP_090479312.1">
    <property type="nucleotide sequence ID" value="NZ_LT629710.1"/>
</dbReference>
<dbReference type="Gene3D" id="1.10.10.10">
    <property type="entry name" value="Winged helix-like DNA-binding domain superfamily/Winged helix DNA-binding domain"/>
    <property type="match status" value="1"/>
</dbReference>
<evidence type="ECO:0000313" key="6">
    <source>
        <dbReference type="Proteomes" id="UP000198741"/>
    </source>
</evidence>